<comment type="caution">
    <text evidence="3">The sequence shown here is derived from an EMBL/GenBank/DDBJ whole genome shotgun (WGS) entry which is preliminary data.</text>
</comment>
<gene>
    <name evidence="3" type="ORF">V5F30_03695</name>
</gene>
<comment type="similarity">
    <text evidence="1">Belongs to the YciI family.</text>
</comment>
<protein>
    <submittedName>
        <fullName evidence="3">YciI family protein</fullName>
    </submittedName>
</protein>
<name>A0ABW6ZBX8_9HYPH</name>
<dbReference type="EMBL" id="JBAFUR010000001">
    <property type="protein sequence ID" value="MFG1251290.1"/>
    <property type="molecule type" value="Genomic_DNA"/>
</dbReference>
<sequence>MKHFVVEAKYLVPFEDIRETIPHHRAFLQKGYELGLFLCSGPKEPPTGGFLLARAKSKADLEAFFDSEPFHVAKLATFTFTEFQPVKRQGWAEHWFSAATGSASQA</sequence>
<evidence type="ECO:0000259" key="2">
    <source>
        <dbReference type="Pfam" id="PF03795"/>
    </source>
</evidence>
<dbReference type="RefSeq" id="WP_081837660.1">
    <property type="nucleotide sequence ID" value="NZ_JBAFUR010000001.1"/>
</dbReference>
<dbReference type="PANTHER" id="PTHR37828">
    <property type="entry name" value="GSR2449 PROTEIN"/>
    <property type="match status" value="1"/>
</dbReference>
<organism evidence="3 4">
    <name type="scientific">Xanthobacter aminoxidans</name>
    <dbReference type="NCBI Taxonomy" id="186280"/>
    <lineage>
        <taxon>Bacteria</taxon>
        <taxon>Pseudomonadati</taxon>
        <taxon>Pseudomonadota</taxon>
        <taxon>Alphaproteobacteria</taxon>
        <taxon>Hyphomicrobiales</taxon>
        <taxon>Xanthobacteraceae</taxon>
        <taxon>Xanthobacter</taxon>
    </lineage>
</organism>
<evidence type="ECO:0000256" key="1">
    <source>
        <dbReference type="ARBA" id="ARBA00007689"/>
    </source>
</evidence>
<dbReference type="Gene3D" id="3.30.70.1060">
    <property type="entry name" value="Dimeric alpha+beta barrel"/>
    <property type="match status" value="1"/>
</dbReference>
<keyword evidence="4" id="KW-1185">Reference proteome</keyword>
<accession>A0ABW6ZBX8</accession>
<dbReference type="SUPFAM" id="SSF54909">
    <property type="entry name" value="Dimeric alpha+beta barrel"/>
    <property type="match status" value="1"/>
</dbReference>
<reference evidence="3 4" key="1">
    <citation type="submission" date="2024-02" db="EMBL/GenBank/DDBJ databases">
        <title>Expansion and revision of Xanthobacter and proposal of Roseixanthobacter gen. nov.</title>
        <authorList>
            <person name="Soltysiak M.P.M."/>
            <person name="Jalihal A."/>
            <person name="Ory A."/>
            <person name="Chrisophersen C."/>
            <person name="Lee A.D."/>
            <person name="Boulton J."/>
            <person name="Springer M."/>
        </authorList>
    </citation>
    <scope>NUCLEOTIDE SEQUENCE [LARGE SCALE GENOMIC DNA]</scope>
    <source>
        <strain evidence="3 4">CB5</strain>
    </source>
</reference>
<dbReference type="PANTHER" id="PTHR37828:SF1">
    <property type="entry name" value="YCII-RELATED DOMAIN-CONTAINING PROTEIN"/>
    <property type="match status" value="1"/>
</dbReference>
<dbReference type="Pfam" id="PF03795">
    <property type="entry name" value="YCII"/>
    <property type="match status" value="1"/>
</dbReference>
<dbReference type="Proteomes" id="UP001604043">
    <property type="component" value="Unassembled WGS sequence"/>
</dbReference>
<dbReference type="InterPro" id="IPR011008">
    <property type="entry name" value="Dimeric_a/b-barrel"/>
</dbReference>
<evidence type="ECO:0000313" key="3">
    <source>
        <dbReference type="EMBL" id="MFG1251290.1"/>
    </source>
</evidence>
<proteinExistence type="inferred from homology"/>
<dbReference type="InterPro" id="IPR005545">
    <property type="entry name" value="YCII"/>
</dbReference>
<evidence type="ECO:0000313" key="4">
    <source>
        <dbReference type="Proteomes" id="UP001604043"/>
    </source>
</evidence>
<feature type="domain" description="YCII-related" evidence="2">
    <location>
        <begin position="15"/>
        <end position="73"/>
    </location>
</feature>